<keyword evidence="4 6" id="KW-1133">Transmembrane helix</keyword>
<feature type="transmembrane region" description="Helical" evidence="6">
    <location>
        <begin position="293"/>
        <end position="311"/>
    </location>
</feature>
<keyword evidence="5 6" id="KW-0472">Membrane</keyword>
<gene>
    <name evidence="7" type="ORF">ENR23_02175</name>
</gene>
<name>A0A832I240_UNCEI</name>
<accession>A0A832I240</accession>
<evidence type="ECO:0000256" key="4">
    <source>
        <dbReference type="ARBA" id="ARBA00022989"/>
    </source>
</evidence>
<reference evidence="7" key="1">
    <citation type="journal article" date="2020" name="mSystems">
        <title>Genome- and Community-Level Interaction Insights into Carbon Utilization and Element Cycling Functions of Hydrothermarchaeota in Hydrothermal Sediment.</title>
        <authorList>
            <person name="Zhou Z."/>
            <person name="Liu Y."/>
            <person name="Xu W."/>
            <person name="Pan J."/>
            <person name="Luo Z.H."/>
            <person name="Li M."/>
        </authorList>
    </citation>
    <scope>NUCLEOTIDE SEQUENCE [LARGE SCALE GENOMIC DNA]</scope>
    <source>
        <strain evidence="7">SpSt-381</strain>
    </source>
</reference>
<keyword evidence="2" id="KW-1003">Cell membrane</keyword>
<evidence type="ECO:0000256" key="6">
    <source>
        <dbReference type="SAM" id="Phobius"/>
    </source>
</evidence>
<feature type="transmembrane region" description="Helical" evidence="6">
    <location>
        <begin position="172"/>
        <end position="193"/>
    </location>
</feature>
<evidence type="ECO:0000256" key="5">
    <source>
        <dbReference type="ARBA" id="ARBA00023136"/>
    </source>
</evidence>
<dbReference type="EMBL" id="DSQF01000003">
    <property type="protein sequence ID" value="HGZ42229.1"/>
    <property type="molecule type" value="Genomic_DNA"/>
</dbReference>
<feature type="transmembrane region" description="Helical" evidence="6">
    <location>
        <begin position="317"/>
        <end position="335"/>
    </location>
</feature>
<dbReference type="NCBIfam" id="TIGR00374">
    <property type="entry name" value="flippase-like domain"/>
    <property type="match status" value="1"/>
</dbReference>
<dbReference type="InterPro" id="IPR022791">
    <property type="entry name" value="L-PG_synthase/AglD"/>
</dbReference>
<organism evidence="7">
    <name type="scientific">Eiseniibacteriota bacterium</name>
    <dbReference type="NCBI Taxonomy" id="2212470"/>
    <lineage>
        <taxon>Bacteria</taxon>
        <taxon>Candidatus Eiseniibacteriota</taxon>
    </lineage>
</organism>
<dbReference type="GO" id="GO:0005886">
    <property type="term" value="C:plasma membrane"/>
    <property type="evidence" value="ECO:0007669"/>
    <property type="project" value="UniProtKB-SubCell"/>
</dbReference>
<comment type="caution">
    <text evidence="7">The sequence shown here is derived from an EMBL/GenBank/DDBJ whole genome shotgun (WGS) entry which is preliminary data.</text>
</comment>
<feature type="transmembrane region" description="Helical" evidence="6">
    <location>
        <begin position="233"/>
        <end position="255"/>
    </location>
</feature>
<dbReference type="Pfam" id="PF03706">
    <property type="entry name" value="LPG_synthase_TM"/>
    <property type="match status" value="1"/>
</dbReference>
<evidence type="ECO:0000256" key="2">
    <source>
        <dbReference type="ARBA" id="ARBA00022475"/>
    </source>
</evidence>
<feature type="transmembrane region" description="Helical" evidence="6">
    <location>
        <begin position="64"/>
        <end position="83"/>
    </location>
</feature>
<dbReference type="PANTHER" id="PTHR40277:SF1">
    <property type="entry name" value="BLL5419 PROTEIN"/>
    <property type="match status" value="1"/>
</dbReference>
<protein>
    <submittedName>
        <fullName evidence="7">Flippase-like domain-containing protein</fullName>
    </submittedName>
</protein>
<evidence type="ECO:0000256" key="3">
    <source>
        <dbReference type="ARBA" id="ARBA00022692"/>
    </source>
</evidence>
<evidence type="ECO:0000313" key="7">
    <source>
        <dbReference type="EMBL" id="HGZ42229.1"/>
    </source>
</evidence>
<comment type="subcellular location">
    <subcellularLocation>
        <location evidence="1">Cell membrane</location>
        <topology evidence="1">Multi-pass membrane protein</topology>
    </subcellularLocation>
</comment>
<dbReference type="AlphaFoldDB" id="A0A832I240"/>
<feature type="transmembrane region" description="Helical" evidence="6">
    <location>
        <begin position="148"/>
        <end position="166"/>
    </location>
</feature>
<sequence>MAGLRAPLARRAAGRGGGGVSALAGRRGVLLLGAKVVLSLALMAALLARIPLDRLGATLRAADPAWLAAAGLVMFGSNVLGSWQWSRLLAAADIRIPFWKVCAYYHVGLFFNNFLPANVGGDIARVLDASRYARTRAAAVSTVILDRLIGTVALAGLALITTLPAIDAFHLSLAYLALVGFCGVSVAVLWAVFHPRFLKVVEAALARVGLGRLKPHLDDLASRLAGFRARRHLLLRLLLVALVVQIARIGVHVLVSRALGLAVPLPYFFLFVPLLAVIVSLPISLNGIGVREGAGIVLFGLVGVDQARAFSLQFTTYLVAVAVSLLGGVIFLARLPRRRAGAGTTGRTSG</sequence>
<evidence type="ECO:0000256" key="1">
    <source>
        <dbReference type="ARBA" id="ARBA00004651"/>
    </source>
</evidence>
<feature type="transmembrane region" description="Helical" evidence="6">
    <location>
        <begin position="261"/>
        <end position="281"/>
    </location>
</feature>
<feature type="transmembrane region" description="Helical" evidence="6">
    <location>
        <begin position="29"/>
        <end position="52"/>
    </location>
</feature>
<proteinExistence type="predicted"/>
<keyword evidence="3 6" id="KW-0812">Transmembrane</keyword>
<dbReference type="PANTHER" id="PTHR40277">
    <property type="entry name" value="BLL5419 PROTEIN"/>
    <property type="match status" value="1"/>
</dbReference>